<keyword evidence="1" id="KW-0732">Signal</keyword>
<dbReference type="PANTHER" id="PTHR43031">
    <property type="entry name" value="FAD-DEPENDENT OXIDOREDUCTASE"/>
    <property type="match status" value="1"/>
</dbReference>
<gene>
    <name evidence="3" type="ORF">CCAL12919_00380</name>
</gene>
<dbReference type="PROSITE" id="PS51257">
    <property type="entry name" value="PROKAR_LIPOPROTEIN"/>
    <property type="match status" value="1"/>
</dbReference>
<dbReference type="SMART" id="SM00450">
    <property type="entry name" value="RHOD"/>
    <property type="match status" value="3"/>
</dbReference>
<feature type="domain" description="Rhodanese" evidence="2">
    <location>
        <begin position="170"/>
        <end position="262"/>
    </location>
</feature>
<comment type="caution">
    <text evidence="3">The sequence shown here is derived from an EMBL/GenBank/DDBJ whole genome shotgun (WGS) entry which is preliminary data.</text>
</comment>
<dbReference type="InterPro" id="IPR036873">
    <property type="entry name" value="Rhodanese-like_dom_sf"/>
</dbReference>
<dbReference type="Pfam" id="PF00581">
    <property type="entry name" value="Rhodanese"/>
    <property type="match status" value="3"/>
</dbReference>
<dbReference type="Gene3D" id="3.40.250.10">
    <property type="entry name" value="Rhodanese-like domain"/>
    <property type="match status" value="3"/>
</dbReference>
<dbReference type="CDD" id="cd00158">
    <property type="entry name" value="RHOD"/>
    <property type="match status" value="3"/>
</dbReference>
<accession>A0ABD4JFM0</accession>
<feature type="chain" id="PRO_5044866692" evidence="1">
    <location>
        <begin position="24"/>
        <end position="402"/>
    </location>
</feature>
<dbReference type="Proteomes" id="UP001318760">
    <property type="component" value="Unassembled WGS sequence"/>
</dbReference>
<organism evidence="3 4">
    <name type="scientific">Campylobacter californiensis</name>
    <dbReference type="NCBI Taxonomy" id="1032243"/>
    <lineage>
        <taxon>Bacteria</taxon>
        <taxon>Pseudomonadati</taxon>
        <taxon>Campylobacterota</taxon>
        <taxon>Epsilonproteobacteria</taxon>
        <taxon>Campylobacterales</taxon>
        <taxon>Campylobacteraceae</taxon>
        <taxon>Campylobacter</taxon>
    </lineage>
</organism>
<dbReference type="SUPFAM" id="SSF52821">
    <property type="entry name" value="Rhodanese/Cell cycle control phosphatase"/>
    <property type="match status" value="3"/>
</dbReference>
<evidence type="ECO:0000313" key="4">
    <source>
        <dbReference type="Proteomes" id="UP001318760"/>
    </source>
</evidence>
<dbReference type="PROSITE" id="PS50206">
    <property type="entry name" value="RHODANESE_3"/>
    <property type="match status" value="3"/>
</dbReference>
<name>A0ABD4JFM0_9BACT</name>
<dbReference type="RefSeq" id="WP_336613051.1">
    <property type="nucleotide sequence ID" value="NZ_JADBHS010000001.1"/>
</dbReference>
<evidence type="ECO:0000313" key="3">
    <source>
        <dbReference type="EMBL" id="MBE2985591.1"/>
    </source>
</evidence>
<dbReference type="InterPro" id="IPR001763">
    <property type="entry name" value="Rhodanese-like_dom"/>
</dbReference>
<reference evidence="3 4" key="1">
    <citation type="submission" date="2020-10" db="EMBL/GenBank/DDBJ databases">
        <title>Campylobacter californiensis sp. nov. isolated from cattle and feral swine in California.</title>
        <authorList>
            <person name="Miller W.G."/>
        </authorList>
    </citation>
    <scope>NUCLEOTIDE SEQUENCE [LARGE SCALE GENOMIC DNA]</scope>
    <source>
        <strain evidence="3 4">RM12919</strain>
    </source>
</reference>
<proteinExistence type="predicted"/>
<dbReference type="InterPro" id="IPR050229">
    <property type="entry name" value="GlpE_sulfurtransferase"/>
</dbReference>
<feature type="signal peptide" evidence="1">
    <location>
        <begin position="1"/>
        <end position="23"/>
    </location>
</feature>
<sequence length="402" mass="43436">MQLKFISAIALTTALMFSGCATSNTSATAAQAIATKPSDSVKSLIEKGKLEVVDFSYVRSKLGSGMRGNSEALFIDARPDRHYNAGTIPSSIQIHDTDFKDHVKRIDGTPKDKEIIVFCQGWDCAKSPKVAIMLKELGYKNVKLYQAGYPEWSKKDYIEVGTPTVKNAFDANSAFMIDARPYAKFLAESIPGAISITDTELDKLSGRFPSAKDTQIITFCQGYDCKKSHIVAQKLVSLGYTKVANYSAGVPAWKEAGLKTTKGGSEAAASGAVTKLSTPFMGPIKKGLDIGSVDGEWFLANYKKLPAGVTIVDVRRSDERATGFVPGSLHISIEENDEKTFLSKLPDTYVIFHCAAGGRALEAQSKAKKGGFTKGVYIDAAVKCKGSECTFTPNEPLDPSDW</sequence>
<feature type="domain" description="Rhodanese" evidence="2">
    <location>
        <begin position="68"/>
        <end position="161"/>
    </location>
</feature>
<dbReference type="PANTHER" id="PTHR43031:SF7">
    <property type="entry name" value="NITRIC OXIDE REDUCTASE FLRD-NAD(+) REDUCTASE"/>
    <property type="match status" value="1"/>
</dbReference>
<dbReference type="AlphaFoldDB" id="A0ABD4JFM0"/>
<protein>
    <submittedName>
        <fullName evidence="3">Rhodanese-like domain-containing protein</fullName>
    </submittedName>
</protein>
<feature type="domain" description="Rhodanese" evidence="2">
    <location>
        <begin position="305"/>
        <end position="390"/>
    </location>
</feature>
<dbReference type="EMBL" id="JADBHS010000001">
    <property type="protein sequence ID" value="MBE2985591.1"/>
    <property type="molecule type" value="Genomic_DNA"/>
</dbReference>
<evidence type="ECO:0000256" key="1">
    <source>
        <dbReference type="SAM" id="SignalP"/>
    </source>
</evidence>
<evidence type="ECO:0000259" key="2">
    <source>
        <dbReference type="PROSITE" id="PS50206"/>
    </source>
</evidence>